<accession>A0A0U5JDG7</accession>
<name>A0A0U5JDG7_9BACT</name>
<sequence>MRNKKIPCFVLIYSESNLIKNALNNLVQNKDLDIYVIENKSLQSSENQLFCLDLLHRQLITNYILFDENISNNAFEVMIKRYKERIKVAEYVLVTDGDLTVQDANWLSEEVEILNKHPEVFVCGVKLSLQNLPLKAFPESKSWVPEPTNTHEAYTEQLSGIHLTLWRSKEFIALFEWMQSHGKPFLDGVIHQYCAERGMKWAVTRQAEAVHLTWDIYADLEHPYVKAKLSKPLHKVFNHNNYCAYTVYRVENGKMESSRHGTLSIFNSIKRFVCALRGRLQAAK</sequence>
<evidence type="ECO:0000313" key="1">
    <source>
        <dbReference type="EMBL" id="CUI15909.1"/>
    </source>
</evidence>
<proteinExistence type="predicted"/>
<dbReference type="AlphaFoldDB" id="A0A0U5JDG7"/>
<gene>
    <name evidence="1" type="ORF">PNK_0272</name>
</gene>
<dbReference type="CDD" id="cd00761">
    <property type="entry name" value="Glyco_tranf_GTA_type"/>
    <property type="match status" value="1"/>
</dbReference>
<dbReference type="Proteomes" id="UP000069902">
    <property type="component" value="Chromosome cPNK"/>
</dbReference>
<keyword evidence="2" id="KW-1185">Reference proteome</keyword>
<dbReference type="PATRIC" id="fig|389348.3.peg.306"/>
<protein>
    <recommendedName>
        <fullName evidence="3">Glycosyltransferase 2-like domain-containing protein</fullName>
    </recommendedName>
</protein>
<dbReference type="Gene3D" id="3.90.550.10">
    <property type="entry name" value="Spore Coat Polysaccharide Biosynthesis Protein SpsA, Chain A"/>
    <property type="match status" value="1"/>
</dbReference>
<dbReference type="InterPro" id="IPR029044">
    <property type="entry name" value="Nucleotide-diphossugar_trans"/>
</dbReference>
<dbReference type="SUPFAM" id="SSF53448">
    <property type="entry name" value="Nucleotide-diphospho-sugar transferases"/>
    <property type="match status" value="1"/>
</dbReference>
<dbReference type="RefSeq" id="WP_059059829.1">
    <property type="nucleotide sequence ID" value="NZ_LN879502.1"/>
</dbReference>
<reference evidence="2" key="1">
    <citation type="submission" date="2015-09" db="EMBL/GenBank/DDBJ databases">
        <authorList>
            <person name="Bertelli C."/>
        </authorList>
    </citation>
    <scope>NUCLEOTIDE SEQUENCE [LARGE SCALE GENOMIC DNA]</scope>
    <source>
        <strain evidence="2">KNic</strain>
    </source>
</reference>
<dbReference type="EMBL" id="LN879502">
    <property type="protein sequence ID" value="CUI15909.1"/>
    <property type="molecule type" value="Genomic_DNA"/>
</dbReference>
<dbReference type="KEGG" id="pnl:PNK_0272"/>
<evidence type="ECO:0008006" key="3">
    <source>
        <dbReference type="Google" id="ProtNLM"/>
    </source>
</evidence>
<dbReference type="InParanoid" id="A0A0U5JDG7"/>
<organism evidence="1 2">
    <name type="scientific">Candidatus Protochlamydia naegleriophila</name>
    <dbReference type="NCBI Taxonomy" id="389348"/>
    <lineage>
        <taxon>Bacteria</taxon>
        <taxon>Pseudomonadati</taxon>
        <taxon>Chlamydiota</taxon>
        <taxon>Chlamydiia</taxon>
        <taxon>Parachlamydiales</taxon>
        <taxon>Parachlamydiaceae</taxon>
        <taxon>Candidatus Protochlamydia</taxon>
    </lineage>
</organism>
<evidence type="ECO:0000313" key="2">
    <source>
        <dbReference type="Proteomes" id="UP000069902"/>
    </source>
</evidence>